<evidence type="ECO:0008006" key="5">
    <source>
        <dbReference type="Google" id="ProtNLM"/>
    </source>
</evidence>
<keyword evidence="2" id="KW-1133">Transmembrane helix</keyword>
<feature type="compositionally biased region" description="Low complexity" evidence="1">
    <location>
        <begin position="15"/>
        <end position="29"/>
    </location>
</feature>
<keyword evidence="4" id="KW-1185">Reference proteome</keyword>
<sequence length="136" mass="13873">MSESHDPLRSLFKEAAAAGQSRARSAPPSFIAEHGERVRRRRILALAVGACLVFSGAGAAVASLVPDSTGTTVPANTPSPNPSPRISPSPTSPSSSSFSPSAPRTSRPPSNSPSDDPSTWTTSPGTPTRSATLPPS</sequence>
<comment type="caution">
    <text evidence="3">The sequence shown here is derived from an EMBL/GenBank/DDBJ whole genome shotgun (WGS) entry which is preliminary data.</text>
</comment>
<keyword evidence="2" id="KW-0812">Transmembrane</keyword>
<evidence type="ECO:0000256" key="2">
    <source>
        <dbReference type="SAM" id="Phobius"/>
    </source>
</evidence>
<accession>A0ABW1GFM1</accession>
<feature type="region of interest" description="Disordered" evidence="1">
    <location>
        <begin position="1"/>
        <end position="35"/>
    </location>
</feature>
<feature type="transmembrane region" description="Helical" evidence="2">
    <location>
        <begin position="43"/>
        <end position="65"/>
    </location>
</feature>
<keyword evidence="2" id="KW-0472">Membrane</keyword>
<proteinExistence type="predicted"/>
<feature type="compositionally biased region" description="Polar residues" evidence="1">
    <location>
        <begin position="66"/>
        <end position="76"/>
    </location>
</feature>
<dbReference type="EMBL" id="JBHSPU010000003">
    <property type="protein sequence ID" value="MFC5912671.1"/>
    <property type="molecule type" value="Genomic_DNA"/>
</dbReference>
<organism evidence="3 4">
    <name type="scientific">Streptomyces pulveraceus</name>
    <dbReference type="NCBI Taxonomy" id="68258"/>
    <lineage>
        <taxon>Bacteria</taxon>
        <taxon>Bacillati</taxon>
        <taxon>Actinomycetota</taxon>
        <taxon>Actinomycetes</taxon>
        <taxon>Kitasatosporales</taxon>
        <taxon>Streptomycetaceae</taxon>
        <taxon>Streptomyces</taxon>
    </lineage>
</organism>
<feature type="region of interest" description="Disordered" evidence="1">
    <location>
        <begin position="66"/>
        <end position="136"/>
    </location>
</feature>
<dbReference type="Proteomes" id="UP001596200">
    <property type="component" value="Unassembled WGS sequence"/>
</dbReference>
<evidence type="ECO:0000313" key="4">
    <source>
        <dbReference type="Proteomes" id="UP001596200"/>
    </source>
</evidence>
<evidence type="ECO:0000313" key="3">
    <source>
        <dbReference type="EMBL" id="MFC5912671.1"/>
    </source>
</evidence>
<gene>
    <name evidence="3" type="ORF">ACFP1B_04410</name>
</gene>
<evidence type="ECO:0000256" key="1">
    <source>
        <dbReference type="SAM" id="MobiDB-lite"/>
    </source>
</evidence>
<dbReference type="RefSeq" id="WP_344513842.1">
    <property type="nucleotide sequence ID" value="NZ_BAAATU010000027.1"/>
</dbReference>
<feature type="compositionally biased region" description="Low complexity" evidence="1">
    <location>
        <begin position="92"/>
        <end position="130"/>
    </location>
</feature>
<name>A0ABW1GFM1_9ACTN</name>
<feature type="compositionally biased region" description="Basic and acidic residues" evidence="1">
    <location>
        <begin position="1"/>
        <end position="12"/>
    </location>
</feature>
<protein>
    <recommendedName>
        <fullName evidence="5">Cellulase</fullName>
    </recommendedName>
</protein>
<reference evidence="4" key="1">
    <citation type="journal article" date="2019" name="Int. J. Syst. Evol. Microbiol.">
        <title>The Global Catalogue of Microorganisms (GCM) 10K type strain sequencing project: providing services to taxonomists for standard genome sequencing and annotation.</title>
        <authorList>
            <consortium name="The Broad Institute Genomics Platform"/>
            <consortium name="The Broad Institute Genome Sequencing Center for Infectious Disease"/>
            <person name="Wu L."/>
            <person name="Ma J."/>
        </authorList>
    </citation>
    <scope>NUCLEOTIDE SEQUENCE [LARGE SCALE GENOMIC DNA]</scope>
    <source>
        <strain evidence="4">JCM 4147</strain>
    </source>
</reference>
<feature type="compositionally biased region" description="Pro residues" evidence="1">
    <location>
        <begin position="77"/>
        <end position="91"/>
    </location>
</feature>